<dbReference type="PANTHER" id="PTHR45902">
    <property type="entry name" value="LATROPHILIN RECEPTOR-LIKE PROTEIN A"/>
    <property type="match status" value="1"/>
</dbReference>
<dbReference type="PRINTS" id="PR02001">
    <property type="entry name" value="GCR1CAMPR"/>
</dbReference>
<evidence type="ECO:0000256" key="2">
    <source>
        <dbReference type="ARBA" id="ARBA00022692"/>
    </source>
</evidence>
<evidence type="ECO:0000313" key="9">
    <source>
        <dbReference type="RefSeq" id="XP_055876937.1"/>
    </source>
</evidence>
<keyword evidence="6" id="KW-0732">Signal</keyword>
<feature type="transmembrane region" description="Helical" evidence="5">
    <location>
        <begin position="784"/>
        <end position="804"/>
    </location>
</feature>
<feature type="transmembrane region" description="Helical" evidence="5">
    <location>
        <begin position="703"/>
        <end position="723"/>
    </location>
</feature>
<proteinExistence type="predicted"/>
<feature type="domain" description="G-protein coupled receptors family 2 profile 2" evidence="7">
    <location>
        <begin position="671"/>
        <end position="923"/>
    </location>
</feature>
<name>A0A9W2ZPH3_BIOGL</name>
<evidence type="ECO:0000256" key="1">
    <source>
        <dbReference type="ARBA" id="ARBA00004141"/>
    </source>
</evidence>
<comment type="subcellular location">
    <subcellularLocation>
        <location evidence="1">Membrane</location>
        <topology evidence="1">Multi-pass membrane protein</topology>
    </subcellularLocation>
</comment>
<dbReference type="GO" id="GO:0016020">
    <property type="term" value="C:membrane"/>
    <property type="evidence" value="ECO:0007669"/>
    <property type="project" value="UniProtKB-SubCell"/>
</dbReference>
<dbReference type="OrthoDB" id="10051649at2759"/>
<dbReference type="InterPro" id="IPR053231">
    <property type="entry name" value="GPCR_LN-TM7"/>
</dbReference>
<feature type="transmembrane region" description="Helical" evidence="5">
    <location>
        <begin position="669"/>
        <end position="696"/>
    </location>
</feature>
<protein>
    <submittedName>
        <fullName evidence="9">Uncharacterized protein LOC106067361</fullName>
    </submittedName>
</protein>
<evidence type="ECO:0000256" key="5">
    <source>
        <dbReference type="SAM" id="Phobius"/>
    </source>
</evidence>
<dbReference type="InterPro" id="IPR017981">
    <property type="entry name" value="GPCR_2-like_7TM"/>
</dbReference>
<dbReference type="Proteomes" id="UP001165740">
    <property type="component" value="Chromosome 1"/>
</dbReference>
<evidence type="ECO:0000256" key="4">
    <source>
        <dbReference type="ARBA" id="ARBA00023136"/>
    </source>
</evidence>
<dbReference type="PANTHER" id="PTHR45902:SF1">
    <property type="entry name" value="LATROPHILIN RECEPTOR-LIKE PROTEIN A"/>
    <property type="match status" value="1"/>
</dbReference>
<keyword evidence="2 5" id="KW-0812">Transmembrane</keyword>
<evidence type="ECO:0000259" key="7">
    <source>
        <dbReference type="PROSITE" id="PS50261"/>
    </source>
</evidence>
<dbReference type="Pfam" id="PF00002">
    <property type="entry name" value="7tm_2"/>
    <property type="match status" value="1"/>
</dbReference>
<sequence>MAIKISARFFRSFDVLTLICFKFVIADEHFNYEFQWNKNISHIDYFLNLCPHVCYQEERITLVNFERCSDIDCFPCDCQKPRCLVYGTCCPEVKSLPWNDGNSDSKTVDLSSLLLPREGELTNKLTKLTCSGYDERMYTFLLLRSCPDDYSDLRVRQLCEEDLLGQDLEYDKNLMDVLTKVSDPVTGVTYYNRYCAECNNATNVMPWKIKIDCFHYLHSYKALSLNDLVRLSLEHTSTCQIKDVIQDFNSNYSTCGALNSWFYSVINQCNVTSQWTTYEPDIEKLCSQFTGQSFKVKKQNMYFANVFCAICNSEQYTSLKNNCWSVTDNSSLSNDSESYQPGFVMIPPFTILLNFHQESRLAVLFKAAVQSCLRDEWSGPGNQCFQMKCADGKLLKRGKCVTALKEIRGLGYQTRLEYTINKTEVSMQVSGVHYKILSHLNISLSEWFDRTLFEIFEELSFRFSMKSFGLSNDSRDSSLDVQNEKYVIYPVLLTIDVYIISPKDILRDDVERTLAEKLFQNNITLLVGDTILTLEYYKNPQQEPNSLSCNETIDDCTNEIYIPGPFPTNEMWYSKQDFLWLNKLLTCPFVHFNKSRVHVEGFGFANASLKFVIKIDLEDAVFVFKEKDELKKLSVEEDGAVNVCVDLLDSKLEELQEKLQAAEASESFLSLYVITVICLGVSMVCLLMTVVTYISFRTLRSVAGIHTMILSATLLLAQALLLTISHVQAPSIICTVLGVSTHFMWLCMFAWSFICCFHMYTIFTAKVRTTCNTSDSRKHLIVRVLCSFLLPAVIVSIVILVDYFTSDGQRMGYGTRTCYLNSKELILCSVAAPLGAVLLSNVFFFVSSVLEIYKVKKLQSPDMFKKSDRSNLYIYMKLSTMTGVFWLLSLLAEGLDNNVLRYISVVMNGLQGMFIFMSYVCNKRVWTLYKEIWSLRQLLDRSEKGTLSQLASEVQVQRKEL</sequence>
<dbReference type="CDD" id="cd15039">
    <property type="entry name" value="7tmB3_Methuselah-like"/>
    <property type="match status" value="1"/>
</dbReference>
<keyword evidence="3 5" id="KW-1133">Transmembrane helix</keyword>
<dbReference type="GeneID" id="106067361"/>
<feature type="transmembrane region" description="Helical" evidence="5">
    <location>
        <begin position="874"/>
        <end position="893"/>
    </location>
</feature>
<evidence type="ECO:0000313" key="8">
    <source>
        <dbReference type="Proteomes" id="UP001165740"/>
    </source>
</evidence>
<feature type="chain" id="PRO_5040992192" evidence="6">
    <location>
        <begin position="27"/>
        <end position="961"/>
    </location>
</feature>
<reference evidence="9" key="1">
    <citation type="submission" date="2025-08" db="UniProtKB">
        <authorList>
            <consortium name="RefSeq"/>
        </authorList>
    </citation>
    <scope>IDENTIFICATION</scope>
</reference>
<dbReference type="AlphaFoldDB" id="A0A9W2ZPH3"/>
<dbReference type="RefSeq" id="XP_055876937.1">
    <property type="nucleotide sequence ID" value="XM_056020962.1"/>
</dbReference>
<keyword evidence="4 5" id="KW-0472">Membrane</keyword>
<organism evidence="8 9">
    <name type="scientific">Biomphalaria glabrata</name>
    <name type="common">Bloodfluke planorb</name>
    <name type="synonym">Freshwater snail</name>
    <dbReference type="NCBI Taxonomy" id="6526"/>
    <lineage>
        <taxon>Eukaryota</taxon>
        <taxon>Metazoa</taxon>
        <taxon>Spiralia</taxon>
        <taxon>Lophotrochozoa</taxon>
        <taxon>Mollusca</taxon>
        <taxon>Gastropoda</taxon>
        <taxon>Heterobranchia</taxon>
        <taxon>Euthyneura</taxon>
        <taxon>Panpulmonata</taxon>
        <taxon>Hygrophila</taxon>
        <taxon>Lymnaeoidea</taxon>
        <taxon>Planorbidae</taxon>
        <taxon>Biomphalaria</taxon>
    </lineage>
</organism>
<dbReference type="Gene3D" id="1.20.1070.10">
    <property type="entry name" value="Rhodopsin 7-helix transmembrane proteins"/>
    <property type="match status" value="1"/>
</dbReference>
<evidence type="ECO:0000256" key="3">
    <source>
        <dbReference type="ARBA" id="ARBA00022989"/>
    </source>
</evidence>
<gene>
    <name evidence="9" type="primary">LOC106067361</name>
</gene>
<dbReference type="GO" id="GO:0007166">
    <property type="term" value="P:cell surface receptor signaling pathway"/>
    <property type="evidence" value="ECO:0007669"/>
    <property type="project" value="InterPro"/>
</dbReference>
<feature type="transmembrane region" description="Helical" evidence="5">
    <location>
        <begin position="824"/>
        <end position="853"/>
    </location>
</feature>
<dbReference type="InterPro" id="IPR022343">
    <property type="entry name" value="GCR1-cAMP_receptor"/>
</dbReference>
<feature type="transmembrane region" description="Helical" evidence="5">
    <location>
        <begin position="899"/>
        <end position="920"/>
    </location>
</feature>
<feature type="signal peptide" evidence="6">
    <location>
        <begin position="1"/>
        <end position="26"/>
    </location>
</feature>
<dbReference type="PROSITE" id="PS50261">
    <property type="entry name" value="G_PROTEIN_RECEP_F2_4"/>
    <property type="match status" value="1"/>
</dbReference>
<feature type="transmembrane region" description="Helical" evidence="5">
    <location>
        <begin position="743"/>
        <end position="763"/>
    </location>
</feature>
<accession>A0A9W2ZPH3</accession>
<dbReference type="OMA" id="IYIKIAT"/>
<evidence type="ECO:0000256" key="6">
    <source>
        <dbReference type="SAM" id="SignalP"/>
    </source>
</evidence>
<dbReference type="GO" id="GO:0004930">
    <property type="term" value="F:G protein-coupled receptor activity"/>
    <property type="evidence" value="ECO:0007669"/>
    <property type="project" value="InterPro"/>
</dbReference>
<dbReference type="InterPro" id="IPR000832">
    <property type="entry name" value="GPCR_2_secretin-like"/>
</dbReference>
<keyword evidence="8" id="KW-1185">Reference proteome</keyword>